<accession>A0AAE1G1R7</accession>
<evidence type="ECO:0000313" key="7">
    <source>
        <dbReference type="EMBL" id="KAK3881778.1"/>
    </source>
</evidence>
<evidence type="ECO:0000256" key="1">
    <source>
        <dbReference type="ARBA" id="ARBA00004123"/>
    </source>
</evidence>
<name>A0AAE1G1R7_PETCI</name>
<dbReference type="Proteomes" id="UP001286313">
    <property type="component" value="Unassembled WGS sequence"/>
</dbReference>
<feature type="domain" description="Condensin-2 complex subunit H2 C-terminal" evidence="6">
    <location>
        <begin position="548"/>
        <end position="677"/>
    </location>
</feature>
<evidence type="ECO:0000256" key="3">
    <source>
        <dbReference type="ARBA" id="ARBA00023242"/>
    </source>
</evidence>
<dbReference type="GO" id="GO:0010032">
    <property type="term" value="P:meiotic chromosome condensation"/>
    <property type="evidence" value="ECO:0007669"/>
    <property type="project" value="TreeGrafter"/>
</dbReference>
<dbReference type="InterPro" id="IPR031737">
    <property type="entry name" value="CNDH2_C"/>
</dbReference>
<feature type="region of interest" description="Disordered" evidence="4">
    <location>
        <begin position="214"/>
        <end position="324"/>
    </location>
</feature>
<sequence>MSQDLDARFSVFLNPIRDLTKNWEVDIAKYLEEYLEELSEVQITFNGGETVMNFAQAAMLIQGSATVYSKKVEFLWQMVLQMLDLLSSRQKAEGHSGAGAGKEAGGGNKATLEISVEFSSVDNITEGRNIDLRNDLDESDIDCSRKGRLRFLPATPLHLVEKEGEKARHRVSLQVRGNEVFGAKDDYRLNRSYLIPQGVLCMEVPTEILRRTASPVVPASPASDKPLECIDNAGGQDDDAENKQRDTGEEGYPATTNDSPPPPEENKLDDAADVETNYAGDDDQSPAPDLELPEEDQEGDNDKINTEEEKKDKEKEMSNNNNLTVIDLPNRYGLRRRGGDKEAVVPTLKLTEPWKPVDPHAETPAKRPLRAVRLRRPPACACHRPSRQTLSKKKDVTSKKKSKEDNGKKSLPPVEAFITGELAGNMVKTATKNDKVPPELLMEVDRELAKRLEVGRQQQVKDLVQAGSSRNVAEAMQKLAEETEIQQQLDRELDDPLDGDGAADLDCENDEPGGVPLFLPDPHNDIQMPETVNKRLCESQFDEPASDYEALVQKWVSDYITSAQEQINSSDLARRVNKWRDTITPKLQEEENRQEFDIHRYGSQVLSHFPNNGRKQTIPFSDTVQGQDAREVSRHFLSCLMLANTHNIELSESCPGDLAMDCLELTLLSRVRHHEELQEYHAPSQLPNPKRKGPGRGGGSLECAVVEKEIQEPNVCADITHTALANHNLPSKHFRNRPKVKSRPR</sequence>
<dbReference type="EMBL" id="JAWQEG010001178">
    <property type="protein sequence ID" value="KAK3881778.1"/>
    <property type="molecule type" value="Genomic_DNA"/>
</dbReference>
<dbReference type="AlphaFoldDB" id="A0AAE1G1R7"/>
<feature type="region of interest" description="Disordered" evidence="4">
    <location>
        <begin position="353"/>
        <end position="412"/>
    </location>
</feature>
<gene>
    <name evidence="7" type="ORF">Pcinc_013809</name>
</gene>
<evidence type="ECO:0000256" key="4">
    <source>
        <dbReference type="SAM" id="MobiDB-lite"/>
    </source>
</evidence>
<feature type="compositionally biased region" description="Basic and acidic residues" evidence="4">
    <location>
        <begin position="300"/>
        <end position="317"/>
    </location>
</feature>
<feature type="compositionally biased region" description="Basic residues" evidence="4">
    <location>
        <begin position="367"/>
        <end position="376"/>
    </location>
</feature>
<dbReference type="GO" id="GO:0005634">
    <property type="term" value="C:nucleus"/>
    <property type="evidence" value="ECO:0007669"/>
    <property type="project" value="UniProtKB-SubCell"/>
</dbReference>
<keyword evidence="3" id="KW-0539">Nucleus</keyword>
<dbReference type="GO" id="GO:0000796">
    <property type="term" value="C:condensin complex"/>
    <property type="evidence" value="ECO:0007669"/>
    <property type="project" value="TreeGrafter"/>
</dbReference>
<feature type="domain" description="Condensin II complex subunit H2 N-terminal" evidence="5">
    <location>
        <begin position="8"/>
        <end position="124"/>
    </location>
</feature>
<feature type="compositionally biased region" description="Basic and acidic residues" evidence="4">
    <location>
        <begin position="392"/>
        <end position="408"/>
    </location>
</feature>
<dbReference type="Pfam" id="PF06278">
    <property type="entry name" value="CNDH2_N"/>
    <property type="match status" value="1"/>
</dbReference>
<protein>
    <recommendedName>
        <fullName evidence="9">Condensin-2 complex subunit H2</fullName>
    </recommendedName>
</protein>
<evidence type="ECO:0008006" key="9">
    <source>
        <dbReference type="Google" id="ProtNLM"/>
    </source>
</evidence>
<proteinExistence type="inferred from homology"/>
<dbReference type="PANTHER" id="PTHR14324">
    <property type="entry name" value="CONDENSIN-2 COMPLEX SUBUNIT H2"/>
    <property type="match status" value="1"/>
</dbReference>
<dbReference type="Pfam" id="PF16858">
    <property type="entry name" value="CNDH2_C"/>
    <property type="match status" value="1"/>
</dbReference>
<dbReference type="PANTHER" id="PTHR14324:SF3">
    <property type="entry name" value="CONDENSIN-2 COMPLEX SUBUNIT H2"/>
    <property type="match status" value="1"/>
</dbReference>
<reference evidence="7" key="1">
    <citation type="submission" date="2023-10" db="EMBL/GenBank/DDBJ databases">
        <title>Genome assemblies of two species of porcelain crab, Petrolisthes cinctipes and Petrolisthes manimaculis (Anomura: Porcellanidae).</title>
        <authorList>
            <person name="Angst P."/>
        </authorList>
    </citation>
    <scope>NUCLEOTIDE SEQUENCE</scope>
    <source>
        <strain evidence="7">PB745_01</strain>
        <tissue evidence="7">Gill</tissue>
    </source>
</reference>
<keyword evidence="8" id="KW-1185">Reference proteome</keyword>
<dbReference type="GO" id="GO:0003682">
    <property type="term" value="F:chromatin binding"/>
    <property type="evidence" value="ECO:0007669"/>
    <property type="project" value="TreeGrafter"/>
</dbReference>
<evidence type="ECO:0000256" key="2">
    <source>
        <dbReference type="ARBA" id="ARBA00007844"/>
    </source>
</evidence>
<evidence type="ECO:0000259" key="5">
    <source>
        <dbReference type="Pfam" id="PF06278"/>
    </source>
</evidence>
<comment type="subcellular location">
    <subcellularLocation>
        <location evidence="1">Nucleus</location>
    </subcellularLocation>
</comment>
<feature type="compositionally biased region" description="Basic and acidic residues" evidence="4">
    <location>
        <begin position="355"/>
        <end position="365"/>
    </location>
</feature>
<evidence type="ECO:0000259" key="6">
    <source>
        <dbReference type="Pfam" id="PF16858"/>
    </source>
</evidence>
<comment type="similarity">
    <text evidence="2">Belongs to the CND2 H2 (condensin-2 subunit 2) family.</text>
</comment>
<dbReference type="InterPro" id="IPR031739">
    <property type="entry name" value="Ncaph2"/>
</dbReference>
<evidence type="ECO:0000313" key="8">
    <source>
        <dbReference type="Proteomes" id="UP001286313"/>
    </source>
</evidence>
<organism evidence="7 8">
    <name type="scientific">Petrolisthes cinctipes</name>
    <name type="common">Flat porcelain crab</name>
    <dbReference type="NCBI Taxonomy" id="88211"/>
    <lineage>
        <taxon>Eukaryota</taxon>
        <taxon>Metazoa</taxon>
        <taxon>Ecdysozoa</taxon>
        <taxon>Arthropoda</taxon>
        <taxon>Crustacea</taxon>
        <taxon>Multicrustacea</taxon>
        <taxon>Malacostraca</taxon>
        <taxon>Eumalacostraca</taxon>
        <taxon>Eucarida</taxon>
        <taxon>Decapoda</taxon>
        <taxon>Pleocyemata</taxon>
        <taxon>Anomura</taxon>
        <taxon>Galatheoidea</taxon>
        <taxon>Porcellanidae</taxon>
        <taxon>Petrolisthes</taxon>
    </lineage>
</organism>
<comment type="caution">
    <text evidence="7">The sequence shown here is derived from an EMBL/GenBank/DDBJ whole genome shotgun (WGS) entry which is preliminary data.</text>
</comment>
<dbReference type="InterPro" id="IPR009378">
    <property type="entry name" value="H2_N"/>
</dbReference>
<feature type="region of interest" description="Disordered" evidence="4">
    <location>
        <begin position="679"/>
        <end position="700"/>
    </location>
</feature>
<dbReference type="GO" id="GO:0051306">
    <property type="term" value="P:mitotic sister chromatid separation"/>
    <property type="evidence" value="ECO:0007669"/>
    <property type="project" value="TreeGrafter"/>
</dbReference>